<dbReference type="InterPro" id="IPR012337">
    <property type="entry name" value="RNaseH-like_sf"/>
</dbReference>
<dbReference type="PROSITE" id="PS50994">
    <property type="entry name" value="INTEGRASE"/>
    <property type="match status" value="1"/>
</dbReference>
<accession>A0A5J4NC41</accession>
<gene>
    <name evidence="2" type="ORF">DEA37_0002456</name>
</gene>
<evidence type="ECO:0000313" key="3">
    <source>
        <dbReference type="Proteomes" id="UP000324629"/>
    </source>
</evidence>
<dbReference type="Proteomes" id="UP000324629">
    <property type="component" value="Unassembled WGS sequence"/>
</dbReference>
<reference evidence="2 3" key="1">
    <citation type="journal article" date="2019" name="Gigascience">
        <title>Whole-genome sequence of the oriental lung fluke Paragonimus westermani.</title>
        <authorList>
            <person name="Oey H."/>
            <person name="Zakrzewski M."/>
            <person name="Narain K."/>
            <person name="Devi K.R."/>
            <person name="Agatsuma T."/>
            <person name="Nawaratna S."/>
            <person name="Gobert G.N."/>
            <person name="Jones M.K."/>
            <person name="Ragan M.A."/>
            <person name="McManus D.P."/>
            <person name="Krause L."/>
        </authorList>
    </citation>
    <scope>NUCLEOTIDE SEQUENCE [LARGE SCALE GENOMIC DNA]</scope>
    <source>
        <strain evidence="2 3">IND2009</strain>
    </source>
</reference>
<comment type="caution">
    <text evidence="2">The sequence shown here is derived from an EMBL/GenBank/DDBJ whole genome shotgun (WGS) entry which is preliminary data.</text>
</comment>
<dbReference type="PANTHER" id="PTHR37984">
    <property type="entry name" value="PROTEIN CBG26694"/>
    <property type="match status" value="1"/>
</dbReference>
<sequence>MLHSDQGAAFENQLLKETRHLLGIKKARTTPYHPQGNGLVERTNRTIKALFQSSLERPQADRWDGQLPRCMLTYRTSIHTTTRYTPAYLIFGRELRLPLELLSHIPPLEALSLHDYVRNLRENLRTAFIMAQGHMKDAQRRQKKQYDQHASGPVYPVGCRIWLHRSKAGVGEPAKLHRQWQGPFEVVFVRSSTVYVIRDPQSASSDVLTVH</sequence>
<dbReference type="AlphaFoldDB" id="A0A5J4NC41"/>
<feature type="domain" description="Integrase catalytic" evidence="1">
    <location>
        <begin position="1"/>
        <end position="94"/>
    </location>
</feature>
<dbReference type="InterPro" id="IPR050951">
    <property type="entry name" value="Retrovirus_Pol_polyprotein"/>
</dbReference>
<proteinExistence type="predicted"/>
<name>A0A5J4NC41_9TREM</name>
<dbReference type="EMBL" id="QNGE01004527">
    <property type="protein sequence ID" value="KAA3672809.1"/>
    <property type="molecule type" value="Genomic_DNA"/>
</dbReference>
<organism evidence="2 3">
    <name type="scientific">Paragonimus westermani</name>
    <dbReference type="NCBI Taxonomy" id="34504"/>
    <lineage>
        <taxon>Eukaryota</taxon>
        <taxon>Metazoa</taxon>
        <taxon>Spiralia</taxon>
        <taxon>Lophotrochozoa</taxon>
        <taxon>Platyhelminthes</taxon>
        <taxon>Trematoda</taxon>
        <taxon>Digenea</taxon>
        <taxon>Plagiorchiida</taxon>
        <taxon>Troglotremata</taxon>
        <taxon>Troglotrematidae</taxon>
        <taxon>Paragonimus</taxon>
    </lineage>
</organism>
<dbReference type="GO" id="GO:0003676">
    <property type="term" value="F:nucleic acid binding"/>
    <property type="evidence" value="ECO:0007669"/>
    <property type="project" value="InterPro"/>
</dbReference>
<dbReference type="InterPro" id="IPR001584">
    <property type="entry name" value="Integrase_cat-core"/>
</dbReference>
<dbReference type="SUPFAM" id="SSF53098">
    <property type="entry name" value="Ribonuclease H-like"/>
    <property type="match status" value="1"/>
</dbReference>
<evidence type="ECO:0000313" key="2">
    <source>
        <dbReference type="EMBL" id="KAA3672809.1"/>
    </source>
</evidence>
<evidence type="ECO:0000259" key="1">
    <source>
        <dbReference type="PROSITE" id="PS50994"/>
    </source>
</evidence>
<dbReference type="PANTHER" id="PTHR37984:SF15">
    <property type="entry name" value="INTEGRASE CATALYTIC DOMAIN-CONTAINING PROTEIN"/>
    <property type="match status" value="1"/>
</dbReference>
<keyword evidence="3" id="KW-1185">Reference proteome</keyword>
<protein>
    <recommendedName>
        <fullName evidence="1">Integrase catalytic domain-containing protein</fullName>
    </recommendedName>
</protein>
<dbReference type="InterPro" id="IPR036397">
    <property type="entry name" value="RNaseH_sf"/>
</dbReference>
<dbReference type="Gene3D" id="3.30.420.10">
    <property type="entry name" value="Ribonuclease H-like superfamily/Ribonuclease H"/>
    <property type="match status" value="1"/>
</dbReference>
<dbReference type="GO" id="GO:0015074">
    <property type="term" value="P:DNA integration"/>
    <property type="evidence" value="ECO:0007669"/>
    <property type="project" value="InterPro"/>
</dbReference>